<keyword evidence="3" id="KW-0547">Nucleotide-binding</keyword>
<comment type="subcellular location">
    <subcellularLocation>
        <location evidence="1">Membrane</location>
        <topology evidence="1">Multi-pass membrane protein</topology>
    </subcellularLocation>
</comment>
<comment type="caution">
    <text evidence="9">The sequence shown here is derived from an EMBL/GenBank/DDBJ whole genome shotgun (WGS) entry which is preliminary data.</text>
</comment>
<keyword evidence="6" id="KW-1278">Translocase</keyword>
<gene>
    <name evidence="9" type="ORF">PGLA1383_LOCUS58217</name>
</gene>
<keyword evidence="10" id="KW-1185">Reference proteome</keyword>
<protein>
    <submittedName>
        <fullName evidence="9">Uncharacterized protein</fullName>
    </submittedName>
</protein>
<dbReference type="EMBL" id="CAJNNV010033469">
    <property type="protein sequence ID" value="CAE8643931.1"/>
    <property type="molecule type" value="Genomic_DNA"/>
</dbReference>
<evidence type="ECO:0000256" key="1">
    <source>
        <dbReference type="ARBA" id="ARBA00004141"/>
    </source>
</evidence>
<evidence type="ECO:0000256" key="8">
    <source>
        <dbReference type="SAM" id="Phobius"/>
    </source>
</evidence>
<proteinExistence type="predicted"/>
<evidence type="ECO:0000256" key="6">
    <source>
        <dbReference type="ARBA" id="ARBA00022967"/>
    </source>
</evidence>
<dbReference type="PANTHER" id="PTHR45630:SF7">
    <property type="entry name" value="ENDOPLASMIC RETICULUM TRANSMEMBRANE HELIX TRANSLOCASE"/>
    <property type="match status" value="1"/>
</dbReference>
<feature type="transmembrane region" description="Helical" evidence="8">
    <location>
        <begin position="71"/>
        <end position="94"/>
    </location>
</feature>
<evidence type="ECO:0000313" key="10">
    <source>
        <dbReference type="Proteomes" id="UP000654075"/>
    </source>
</evidence>
<accession>A0A813I1W1</accession>
<dbReference type="GO" id="GO:0005789">
    <property type="term" value="C:endoplasmic reticulum membrane"/>
    <property type="evidence" value="ECO:0007669"/>
    <property type="project" value="TreeGrafter"/>
</dbReference>
<dbReference type="GO" id="GO:0015662">
    <property type="term" value="F:P-type ion transporter activity"/>
    <property type="evidence" value="ECO:0007669"/>
    <property type="project" value="TreeGrafter"/>
</dbReference>
<dbReference type="InterPro" id="IPR006544">
    <property type="entry name" value="P-type_TPase_V"/>
</dbReference>
<evidence type="ECO:0000256" key="5">
    <source>
        <dbReference type="ARBA" id="ARBA00022842"/>
    </source>
</evidence>
<feature type="transmembrane region" description="Helical" evidence="8">
    <location>
        <begin position="147"/>
        <end position="170"/>
    </location>
</feature>
<dbReference type="InterPro" id="IPR023298">
    <property type="entry name" value="ATPase_P-typ_TM_dom_sf"/>
</dbReference>
<dbReference type="GO" id="GO:0046872">
    <property type="term" value="F:metal ion binding"/>
    <property type="evidence" value="ECO:0007669"/>
    <property type="project" value="UniProtKB-KW"/>
</dbReference>
<keyword evidence="8" id="KW-0472">Membrane</keyword>
<evidence type="ECO:0000313" key="9">
    <source>
        <dbReference type="EMBL" id="CAE8643931.1"/>
    </source>
</evidence>
<dbReference type="Proteomes" id="UP000654075">
    <property type="component" value="Unassembled WGS sequence"/>
</dbReference>
<dbReference type="GO" id="GO:0006874">
    <property type="term" value="P:intracellular calcium ion homeostasis"/>
    <property type="evidence" value="ECO:0007669"/>
    <property type="project" value="TreeGrafter"/>
</dbReference>
<evidence type="ECO:0000256" key="4">
    <source>
        <dbReference type="ARBA" id="ARBA00022840"/>
    </source>
</evidence>
<keyword evidence="8" id="KW-0812">Transmembrane</keyword>
<evidence type="ECO:0000256" key="2">
    <source>
        <dbReference type="ARBA" id="ARBA00022723"/>
    </source>
</evidence>
<dbReference type="AlphaFoldDB" id="A0A813I1W1"/>
<feature type="compositionally biased region" description="Basic and acidic residues" evidence="7">
    <location>
        <begin position="183"/>
        <end position="198"/>
    </location>
</feature>
<keyword evidence="8" id="KW-1133">Transmembrane helix</keyword>
<dbReference type="GO" id="GO:0019829">
    <property type="term" value="F:ATPase-coupled monoatomic cation transmembrane transporter activity"/>
    <property type="evidence" value="ECO:0007669"/>
    <property type="project" value="TreeGrafter"/>
</dbReference>
<dbReference type="PANTHER" id="PTHR45630">
    <property type="entry name" value="CATION-TRANSPORTING ATPASE-RELATED"/>
    <property type="match status" value="1"/>
</dbReference>
<feature type="transmembrane region" description="Helical" evidence="8">
    <location>
        <begin position="106"/>
        <end position="127"/>
    </location>
</feature>
<dbReference type="OrthoDB" id="48943at2759"/>
<feature type="compositionally biased region" description="Low complexity" evidence="7">
    <location>
        <begin position="201"/>
        <end position="222"/>
    </location>
</feature>
<organism evidence="9 10">
    <name type="scientific">Polarella glacialis</name>
    <name type="common">Dinoflagellate</name>
    <dbReference type="NCBI Taxonomy" id="89957"/>
    <lineage>
        <taxon>Eukaryota</taxon>
        <taxon>Sar</taxon>
        <taxon>Alveolata</taxon>
        <taxon>Dinophyceae</taxon>
        <taxon>Suessiales</taxon>
        <taxon>Suessiaceae</taxon>
        <taxon>Polarella</taxon>
    </lineage>
</organism>
<reference evidence="9" key="1">
    <citation type="submission" date="2021-02" db="EMBL/GenBank/DDBJ databases">
        <authorList>
            <person name="Dougan E. K."/>
            <person name="Rhodes N."/>
            <person name="Thang M."/>
            <person name="Chan C."/>
        </authorList>
    </citation>
    <scope>NUCLEOTIDE SEQUENCE</scope>
</reference>
<evidence type="ECO:0000256" key="3">
    <source>
        <dbReference type="ARBA" id="ARBA00022741"/>
    </source>
</evidence>
<dbReference type="SUPFAM" id="SSF81665">
    <property type="entry name" value="Calcium ATPase, transmembrane domain M"/>
    <property type="match status" value="1"/>
</dbReference>
<keyword evidence="2" id="KW-0479">Metal-binding</keyword>
<evidence type="ECO:0000256" key="7">
    <source>
        <dbReference type="SAM" id="MobiDB-lite"/>
    </source>
</evidence>
<name>A0A813I1W1_POLGL</name>
<dbReference type="GO" id="GO:0005524">
    <property type="term" value="F:ATP binding"/>
    <property type="evidence" value="ECO:0007669"/>
    <property type="project" value="UniProtKB-KW"/>
</dbReference>
<sequence>MCFFLVSRSNPAKTLAKQQPISSVFAWPVMTGLALQLMVHLTVLFSGWKLANEHRSKDFKRDLEGDFEPNLTNSVVFLLMAAMHASSFLANYEGHPFMQPLRANKALLYSLILFVTTILTAALEVVPELNSSLSLVLAPTDEFRQRIVMLVVADIVLSVALSTGIGLLAVRWRGQAAERRAKERGLGLGSRDAEDADNKASSGKRSSKSSGSSKVSKVLVEG</sequence>
<keyword evidence="5" id="KW-0460">Magnesium</keyword>
<feature type="region of interest" description="Disordered" evidence="7">
    <location>
        <begin position="183"/>
        <end position="222"/>
    </location>
</feature>
<feature type="transmembrane region" description="Helical" evidence="8">
    <location>
        <begin position="24"/>
        <end position="51"/>
    </location>
</feature>
<keyword evidence="4" id="KW-0067">ATP-binding</keyword>